<dbReference type="Proteomes" id="UP001623290">
    <property type="component" value="Plasmid unnamed1"/>
</dbReference>
<geneLocation type="plasmid" evidence="5 6">
    <name>unnamed1</name>
</geneLocation>
<comment type="similarity">
    <text evidence="1">Belongs to the asparaginase 1 family.</text>
</comment>
<dbReference type="PIRSF" id="PIRSF500176">
    <property type="entry name" value="L_ASNase"/>
    <property type="match status" value="1"/>
</dbReference>
<feature type="domain" description="L-asparaginase N-terminal" evidence="3">
    <location>
        <begin position="6"/>
        <end position="168"/>
    </location>
</feature>
<gene>
    <name evidence="5" type="ORF">RPE78_13705</name>
</gene>
<keyword evidence="6" id="KW-1185">Reference proteome</keyword>
<dbReference type="InterPro" id="IPR036152">
    <property type="entry name" value="Asp/glu_Ase-like_sf"/>
</dbReference>
<keyword evidence="5" id="KW-0378">Hydrolase</keyword>
<dbReference type="PANTHER" id="PTHR11707">
    <property type="entry name" value="L-ASPARAGINASE"/>
    <property type="match status" value="1"/>
</dbReference>
<dbReference type="PRINTS" id="PR00139">
    <property type="entry name" value="ASNGLNASE"/>
</dbReference>
<dbReference type="Gene3D" id="3.40.50.1170">
    <property type="entry name" value="L-asparaginase, N-terminal domain"/>
    <property type="match status" value="1"/>
</dbReference>
<evidence type="ECO:0000256" key="2">
    <source>
        <dbReference type="PROSITE-ProRule" id="PRU10099"/>
    </source>
</evidence>
<dbReference type="PIRSF" id="PIRSF001220">
    <property type="entry name" value="L-ASNase_gatD"/>
    <property type="match status" value="1"/>
</dbReference>
<dbReference type="EC" id="3.5.1.1" evidence="5"/>
<keyword evidence="5" id="KW-0614">Plasmid</keyword>
<dbReference type="PROSITE" id="PS00144">
    <property type="entry name" value="ASN_GLN_ASE_1"/>
    <property type="match status" value="1"/>
</dbReference>
<protein>
    <submittedName>
        <fullName evidence="5">Asparaginase domain-containing protein</fullName>
        <ecNumber evidence="5">3.5.1.1</ecNumber>
    </submittedName>
</protein>
<dbReference type="PROSITE" id="PS51732">
    <property type="entry name" value="ASN_GLN_ASE_3"/>
    <property type="match status" value="1"/>
</dbReference>
<feature type="domain" description="Asparaginase/glutaminase C-terminal" evidence="4">
    <location>
        <begin position="183"/>
        <end position="284"/>
    </location>
</feature>
<dbReference type="RefSeq" id="WP_406721695.1">
    <property type="nucleotide sequence ID" value="NZ_CP135444.1"/>
</dbReference>
<dbReference type="SUPFAM" id="SSF53774">
    <property type="entry name" value="Glutaminase/Asparaginase"/>
    <property type="match status" value="1"/>
</dbReference>
<sequence>MQILRLIDTGGTIGMVPSEQGLVPGAGVVEQHLRAALPQGTALDVVTFDPLIDSANIRPADWNRLADLIDEHDGPVLITHGTDTLGFSAAALSQVIAPERAVVLCAAMQPLGQNADAEESLAQALEYLLSGRAGVRVAVNGQILEAEGVTKTDSHARAAFVSVPQAPPAPRATGARFGTGPQIGVLTLTPGLSGQALAALLGCFDGVVLRIYGAGTFPEDPALVTAVAEAVARGLPVRVVSQCVQGGLAPGLYAAGASFWQSGVTNGGTETVELAFVRLLLAASAA</sequence>
<dbReference type="PANTHER" id="PTHR11707:SF28">
    <property type="entry name" value="60 KDA LYSOPHOSPHOLIPASE"/>
    <property type="match status" value="1"/>
</dbReference>
<dbReference type="InterPro" id="IPR040919">
    <property type="entry name" value="Asparaginase_C"/>
</dbReference>
<dbReference type="SMART" id="SM00870">
    <property type="entry name" value="Asparaginase"/>
    <property type="match status" value="1"/>
</dbReference>
<dbReference type="InterPro" id="IPR006034">
    <property type="entry name" value="Asparaginase/glutaminase-like"/>
</dbReference>
<dbReference type="Pfam" id="PF00710">
    <property type="entry name" value="Asparaginase"/>
    <property type="match status" value="1"/>
</dbReference>
<dbReference type="Gene3D" id="3.40.50.40">
    <property type="match status" value="1"/>
</dbReference>
<feature type="active site" evidence="2">
    <location>
        <position position="12"/>
    </location>
</feature>
<accession>A0ABZ1E4X0</accession>
<organism evidence="5 6">
    <name type="scientific">Thioclava litoralis</name>
    <dbReference type="NCBI Taxonomy" id="3076557"/>
    <lineage>
        <taxon>Bacteria</taxon>
        <taxon>Pseudomonadati</taxon>
        <taxon>Pseudomonadota</taxon>
        <taxon>Alphaproteobacteria</taxon>
        <taxon>Rhodobacterales</taxon>
        <taxon>Paracoccaceae</taxon>
        <taxon>Thioclava</taxon>
    </lineage>
</organism>
<evidence type="ECO:0000313" key="5">
    <source>
        <dbReference type="EMBL" id="WRY35307.1"/>
    </source>
</evidence>
<dbReference type="InterPro" id="IPR020827">
    <property type="entry name" value="Asparaginase/glutaminase_AS1"/>
</dbReference>
<dbReference type="InterPro" id="IPR037152">
    <property type="entry name" value="L-asparaginase_N_sf"/>
</dbReference>
<dbReference type="GO" id="GO:0004067">
    <property type="term" value="F:asparaginase activity"/>
    <property type="evidence" value="ECO:0007669"/>
    <property type="project" value="UniProtKB-EC"/>
</dbReference>
<evidence type="ECO:0000256" key="1">
    <source>
        <dbReference type="ARBA" id="ARBA00010518"/>
    </source>
</evidence>
<dbReference type="InterPro" id="IPR027473">
    <property type="entry name" value="L-asparaginase_C"/>
</dbReference>
<reference evidence="5 6" key="1">
    <citation type="submission" date="2023-09" db="EMBL/GenBank/DDBJ databases">
        <title>Thioclava shenzhenensis sp. nov., a multidrug resistant bacteria-antagonizing species isolated from coastal seawater.</title>
        <authorList>
            <person name="Long M."/>
        </authorList>
    </citation>
    <scope>NUCLEOTIDE SEQUENCE [LARGE SCALE GENOMIC DNA]</scope>
    <source>
        <strain evidence="5 6">FTW29</strain>
        <plasmid evidence="5 6">unnamed1</plasmid>
    </source>
</reference>
<dbReference type="InterPro" id="IPR027474">
    <property type="entry name" value="L-asparaginase_N"/>
</dbReference>
<proteinExistence type="inferred from homology"/>
<dbReference type="Pfam" id="PF17763">
    <property type="entry name" value="Asparaginase_C"/>
    <property type="match status" value="1"/>
</dbReference>
<name>A0ABZ1E4X0_9RHOB</name>
<evidence type="ECO:0000313" key="6">
    <source>
        <dbReference type="Proteomes" id="UP001623290"/>
    </source>
</evidence>
<evidence type="ECO:0000259" key="4">
    <source>
        <dbReference type="Pfam" id="PF17763"/>
    </source>
</evidence>
<evidence type="ECO:0000259" key="3">
    <source>
        <dbReference type="Pfam" id="PF00710"/>
    </source>
</evidence>
<dbReference type="EMBL" id="CP135444">
    <property type="protein sequence ID" value="WRY35307.1"/>
    <property type="molecule type" value="Genomic_DNA"/>
</dbReference>